<evidence type="ECO:0000259" key="3">
    <source>
        <dbReference type="PROSITE" id="PS50172"/>
    </source>
</evidence>
<feature type="compositionally biased region" description="Pro residues" evidence="1">
    <location>
        <begin position="1204"/>
        <end position="1213"/>
    </location>
</feature>
<feature type="compositionally biased region" description="Low complexity" evidence="1">
    <location>
        <begin position="283"/>
        <end position="343"/>
    </location>
</feature>
<evidence type="ECO:0000256" key="1">
    <source>
        <dbReference type="SAM" id="MobiDB-lite"/>
    </source>
</evidence>
<feature type="domain" description="BRCT" evidence="3">
    <location>
        <begin position="6"/>
        <end position="94"/>
    </location>
</feature>
<feature type="compositionally biased region" description="Polar residues" evidence="1">
    <location>
        <begin position="416"/>
        <end position="426"/>
    </location>
</feature>
<feature type="region of interest" description="Disordered" evidence="1">
    <location>
        <begin position="261"/>
        <end position="345"/>
    </location>
</feature>
<dbReference type="InterPro" id="IPR036420">
    <property type="entry name" value="BRCT_dom_sf"/>
</dbReference>
<feature type="non-terminal residue" evidence="4">
    <location>
        <position position="1399"/>
    </location>
</feature>
<protein>
    <recommendedName>
        <fullName evidence="3">BRCT domain-containing protein</fullName>
    </recommendedName>
</protein>
<feature type="region of interest" description="Disordered" evidence="1">
    <location>
        <begin position="991"/>
        <end position="1042"/>
    </location>
</feature>
<evidence type="ECO:0000256" key="2">
    <source>
        <dbReference type="SAM" id="Phobius"/>
    </source>
</evidence>
<feature type="compositionally biased region" description="Polar residues" evidence="1">
    <location>
        <begin position="1007"/>
        <end position="1037"/>
    </location>
</feature>
<dbReference type="OrthoDB" id="342264at2759"/>
<feature type="compositionally biased region" description="Low complexity" evidence="1">
    <location>
        <begin position="1214"/>
        <end position="1223"/>
    </location>
</feature>
<proteinExistence type="predicted"/>
<dbReference type="EMBL" id="HACA01018649">
    <property type="protein sequence ID" value="CDW36010.1"/>
    <property type="molecule type" value="Transcribed_RNA"/>
</dbReference>
<feature type="compositionally biased region" description="Low complexity" evidence="1">
    <location>
        <begin position="1172"/>
        <end position="1185"/>
    </location>
</feature>
<feature type="compositionally biased region" description="Low complexity" evidence="1">
    <location>
        <begin position="1233"/>
        <end position="1247"/>
    </location>
</feature>
<reference evidence="4" key="1">
    <citation type="submission" date="2014-05" db="EMBL/GenBank/DDBJ databases">
        <authorList>
            <person name="Chronopoulou M."/>
        </authorList>
    </citation>
    <scope>NUCLEOTIDE SEQUENCE</scope>
    <source>
        <tissue evidence="4">Whole organism</tissue>
    </source>
</reference>
<dbReference type="PROSITE" id="PS50172">
    <property type="entry name" value="BRCT"/>
    <property type="match status" value="2"/>
</dbReference>
<feature type="compositionally biased region" description="Low complexity" evidence="1">
    <location>
        <begin position="991"/>
        <end position="1006"/>
    </location>
</feature>
<feature type="compositionally biased region" description="Low complexity" evidence="1">
    <location>
        <begin position="1287"/>
        <end position="1301"/>
    </location>
</feature>
<feature type="compositionally biased region" description="Polar residues" evidence="1">
    <location>
        <begin position="452"/>
        <end position="469"/>
    </location>
</feature>
<feature type="compositionally biased region" description="Low complexity" evidence="1">
    <location>
        <begin position="433"/>
        <end position="450"/>
    </location>
</feature>
<keyword evidence="2" id="KW-0472">Membrane</keyword>
<dbReference type="InterPro" id="IPR001357">
    <property type="entry name" value="BRCT_dom"/>
</dbReference>
<feature type="region of interest" description="Disordered" evidence="1">
    <location>
        <begin position="1172"/>
        <end position="1275"/>
    </location>
</feature>
<feature type="domain" description="BRCT" evidence="3">
    <location>
        <begin position="95"/>
        <end position="179"/>
    </location>
</feature>
<feature type="region of interest" description="Disordered" evidence="1">
    <location>
        <begin position="1287"/>
        <end position="1311"/>
    </location>
</feature>
<feature type="compositionally biased region" description="Low complexity" evidence="1">
    <location>
        <begin position="1254"/>
        <end position="1275"/>
    </location>
</feature>
<sequence length="1399" mass="156015">MEDEEVGSSLFKDLKVYVCGLLDEDTEQGLKEGEGNQRSYLSALVNLVVVGRNPNESELIEAWEIYEDIPVVSQDWIRCSIQARKRVPLQAFSIQSTSLFKGLSFSIAKGDLSQEDINILWELLTFNGAYGVSLELHSSSNYAINTRVVEFKGPTFVSPDWVVESVKSKKLLDPLLFHPKLLLKPGEVYISKRQILINQLKEAGISSIASTKANDISPPPPIPSLISTPTVDTETKTPSFLLKDSISQSQQLSHQTISMTLHQRQSPVSNNHPQQQQHGVLTSSQQQPVAPQQQRQSPLPQQQQQQRQSPISQMSIPITLQQQQVQQSQQQQQRHAPSPQQTQPTMIQQRVSPMMQMKKPLPNNLSSNQIITVQQSLPVTPTSQTFVHATKSNDTNTVSLQGSSLNTSVEQVQTTTLQHPSTSISRVVNHPPSTMSVSSLLSNSHSPIKSGALSQNHHQSLPNPRVSSAPVSIQQISNVQQISTTAAGTTLQQGQPTTIVQTGNIQQRPSFISVPQSQSQVLQRAQVQTIQRPIQQVLTQSVQVLPQNQSHVRGGQLIQSSQLAREGQSLQQIQVSQQGQTLEQIKPQQIQIQAGQPLQHVQVSQNGQTIQHVQLSTGQSIQSIQVPQQQVQITQQGGQTIQHQGQTIRQVQLPPPQGQTLQQQQQGQTLRQVQLSQQGQTLTHVQMPQQIQVTQQGQTGMNQGQTLQVQLPQQVQVSQQQQQGQTIQLSQQAAQSTIQHVHISQQGQTIQVSQQGPNLTRVTPRTLQQGQQLIHTGQIQLQQGQQSQTIRPQQQQQAEIGWQTNQPQQVIQQQQVIQRPQQTNIQQQPQVIQQQIVQQQVGTQQIIRQNPQGGVVQGPQTLMRGGQHIIQRPRQPSPHILRQQQIIQQHIAGLSMEQRASFTQMNPREKQQYLAARGLLLPHPTIRHTITLTDQQREMLQNMDGQQRQVFIAKLQKEKEMQIRQQMMQRQQQGMVQQQVMVSQQQQQMWQQQPNQQQQQQPQQQQYRTISHPSDSSIVANNASQPSTQVVSNSQTMRPAWSGEAHPALAQVPRTPQQLQRLQRLQLQREQGGGTIESVAATPVNQQPRVQQQQLVVNDPRPQISQQQLLQQQQSQQTQVIGQPQVQMQQQQTSTSQQQQYMQQIAMHQQQQGNGNQTKVALANMLTNRLQQPGVQQQQQQQQMTPTPPHQAPPTQGGAILSPQQPPPPPPQSQPQQIQDPSQVTRVHMMNLQQQQTHPQTQQQQQQVGPGSYVTQQQNTSSPQPSQQQQQQQYFNVQQRRTLDNVTNTTTTPQAVAATGATPPPGGGGHPNQVISCGGMVTSRFTGGVRMGIPRPGGGGPIHPPRIQFYGHDPKLTRKIIVIQLYITTVASVLILNSGSTCRSLKRVKSNPRGVNEGA</sequence>
<keyword evidence="2" id="KW-1133">Transmembrane helix</keyword>
<keyword evidence="2" id="KW-0812">Transmembrane</keyword>
<feature type="region of interest" description="Disordered" evidence="1">
    <location>
        <begin position="211"/>
        <end position="231"/>
    </location>
</feature>
<organism evidence="4">
    <name type="scientific">Lepeophtheirus salmonis</name>
    <name type="common">Salmon louse</name>
    <name type="synonym">Caligus salmonis</name>
    <dbReference type="NCBI Taxonomy" id="72036"/>
    <lineage>
        <taxon>Eukaryota</taxon>
        <taxon>Metazoa</taxon>
        <taxon>Ecdysozoa</taxon>
        <taxon>Arthropoda</taxon>
        <taxon>Crustacea</taxon>
        <taxon>Multicrustacea</taxon>
        <taxon>Hexanauplia</taxon>
        <taxon>Copepoda</taxon>
        <taxon>Siphonostomatoida</taxon>
        <taxon>Caligidae</taxon>
        <taxon>Lepeophtheirus</taxon>
    </lineage>
</organism>
<accession>A0A0K2UD91</accession>
<feature type="region of interest" description="Disordered" evidence="1">
    <location>
        <begin position="416"/>
        <end position="469"/>
    </location>
</feature>
<name>A0A0K2UD91_LEPSM</name>
<evidence type="ECO:0000313" key="4">
    <source>
        <dbReference type="EMBL" id="CDW36010.1"/>
    </source>
</evidence>
<dbReference type="Gene3D" id="3.40.50.10190">
    <property type="entry name" value="BRCT domain"/>
    <property type="match status" value="1"/>
</dbReference>
<feature type="transmembrane region" description="Helical" evidence="2">
    <location>
        <begin position="1360"/>
        <end position="1379"/>
    </location>
</feature>
<feature type="compositionally biased region" description="Polar residues" evidence="1">
    <location>
        <begin position="261"/>
        <end position="282"/>
    </location>
</feature>
<dbReference type="SUPFAM" id="SSF52113">
    <property type="entry name" value="BRCT domain"/>
    <property type="match status" value="2"/>
</dbReference>